<keyword evidence="3" id="KW-0547">Nucleotide-binding</keyword>
<dbReference type="GO" id="GO:0005524">
    <property type="term" value="F:ATP binding"/>
    <property type="evidence" value="ECO:0007669"/>
    <property type="project" value="InterPro"/>
</dbReference>
<dbReference type="GO" id="GO:0004386">
    <property type="term" value="F:helicase activity"/>
    <property type="evidence" value="ECO:0007669"/>
    <property type="project" value="UniProtKB-KW"/>
</dbReference>
<keyword evidence="4" id="KW-1185">Reference proteome</keyword>
<keyword evidence="3" id="KW-0067">ATP-binding</keyword>
<dbReference type="PANTHER" id="PTHR47962">
    <property type="entry name" value="ATP-DEPENDENT HELICASE LHR-RELATED-RELATED"/>
    <property type="match status" value="1"/>
</dbReference>
<dbReference type="InterPro" id="IPR027417">
    <property type="entry name" value="P-loop_NTPase"/>
</dbReference>
<dbReference type="PROSITE" id="PS51192">
    <property type="entry name" value="HELICASE_ATP_BIND_1"/>
    <property type="match status" value="1"/>
</dbReference>
<gene>
    <name evidence="3" type="ORF">UCC3521_0038</name>
</gene>
<dbReference type="InterPro" id="IPR006935">
    <property type="entry name" value="Helicase/UvrB_N"/>
</dbReference>
<reference evidence="3 4" key="1">
    <citation type="submission" date="2019-02" db="EMBL/GenBank/DDBJ databases">
        <title>Isolation of virulent Lactobacillus brevis phages.</title>
        <authorList>
            <person name="Feyereisen M."/>
            <person name="Mahony J."/>
            <person name="O'Sullivan T."/>
            <person name="van Sinderen D."/>
        </authorList>
    </citation>
    <scope>NUCLEOTIDE SEQUENCE [LARGE SCALE GENOMIC DNA]</scope>
</reference>
<evidence type="ECO:0000259" key="2">
    <source>
        <dbReference type="PROSITE" id="PS51194"/>
    </source>
</evidence>
<dbReference type="InterPro" id="IPR014001">
    <property type="entry name" value="Helicase_ATP-bd"/>
</dbReference>
<dbReference type="Gene3D" id="3.40.50.300">
    <property type="entry name" value="P-loop containing nucleotide triphosphate hydrolases"/>
    <property type="match status" value="3"/>
</dbReference>
<sequence length="590" mass="67785">MILKVYTNVTRVEFDNEDELEAKNLESVIHKGIDVLDPNRYNAAAFRIHHTWDGYTKMYNFKEHLFPNGLYDLAITALKSYQRNHEISLRIEDHRQVPIIEPYEAIPDVQEVTIGTKTITPREDQVKAVRAAFDQQRGLIDSATNSGKTLMAALILKYASSDGKFLFIAPSANVMNQAKKAFEDVTGEEVGTWQGDHVDIKKITCVMAKTLANRLKDPSVGIKLKSKQDIENKQIATNYTPLFKNVPNTRQAVLNYFSHYIPKHKYEHDQIKMICRFAKECNSDLSMQAYLNQFDKDYHKALYKHGKKKYDQYYFARDYLKTVTITIVDECHRAASDGYQSIFRHLDNSQMMIGLSGSIRPEQVTRYHMIKAYLGVPITKIRNYLMIEEGVSATPHIKELSISEPKDLDKLVQPELSQGKATPLRQYQLEYKYGVIENDYRNRKIAELAKMCYNLNKGACLIVVNSIEHGEHIGDMLEELEVPYTFLKGSDDTETRQKTLDATKDGTLRVLLATKIIDEGLDTPNLQFLIYASAGSSPIQLLQRIGRILRLGKDKKDVFVYDIVDKTSKFLYNQAKSRHKIYVDEKFDIM</sequence>
<proteinExistence type="predicted"/>
<accession>A0A4Y5FEV2</accession>
<evidence type="ECO:0000313" key="3">
    <source>
        <dbReference type="EMBL" id="QBJ03576.1"/>
    </source>
</evidence>
<dbReference type="SMART" id="SM00490">
    <property type="entry name" value="HELICc"/>
    <property type="match status" value="1"/>
</dbReference>
<dbReference type="EMBL" id="MK504444">
    <property type="protein sequence ID" value="QBJ03576.1"/>
    <property type="molecule type" value="Genomic_DNA"/>
</dbReference>
<evidence type="ECO:0000313" key="4">
    <source>
        <dbReference type="Proteomes" id="UP000309991"/>
    </source>
</evidence>
<dbReference type="InterPro" id="IPR052511">
    <property type="entry name" value="ATP-dep_Helicase"/>
</dbReference>
<evidence type="ECO:0000259" key="1">
    <source>
        <dbReference type="PROSITE" id="PS51192"/>
    </source>
</evidence>
<dbReference type="GO" id="GO:0003677">
    <property type="term" value="F:DNA binding"/>
    <property type="evidence" value="ECO:0007669"/>
    <property type="project" value="InterPro"/>
</dbReference>
<name>A0A4Y5FEV2_9CAUD</name>
<dbReference type="Pfam" id="PF04851">
    <property type="entry name" value="ResIII"/>
    <property type="match status" value="1"/>
</dbReference>
<keyword evidence="3" id="KW-0378">Hydrolase</keyword>
<dbReference type="GO" id="GO:0016887">
    <property type="term" value="F:ATP hydrolysis activity"/>
    <property type="evidence" value="ECO:0007669"/>
    <property type="project" value="TreeGrafter"/>
</dbReference>
<dbReference type="Pfam" id="PF00271">
    <property type="entry name" value="Helicase_C"/>
    <property type="match status" value="1"/>
</dbReference>
<protein>
    <submittedName>
        <fullName evidence="3">DNA helicase</fullName>
    </submittedName>
</protein>
<dbReference type="SUPFAM" id="SSF52540">
    <property type="entry name" value="P-loop containing nucleoside triphosphate hydrolases"/>
    <property type="match status" value="1"/>
</dbReference>
<dbReference type="SMART" id="SM00487">
    <property type="entry name" value="DEXDc"/>
    <property type="match status" value="1"/>
</dbReference>
<dbReference type="Proteomes" id="UP000309991">
    <property type="component" value="Segment"/>
</dbReference>
<dbReference type="InterPro" id="IPR001650">
    <property type="entry name" value="Helicase_C-like"/>
</dbReference>
<keyword evidence="3" id="KW-0347">Helicase</keyword>
<feature type="domain" description="Helicase ATP-binding" evidence="1">
    <location>
        <begin position="129"/>
        <end position="362"/>
    </location>
</feature>
<feature type="domain" description="Helicase C-terminal" evidence="2">
    <location>
        <begin position="447"/>
        <end position="590"/>
    </location>
</feature>
<dbReference type="PANTHER" id="PTHR47962:SF5">
    <property type="entry name" value="ATP-DEPENDENT HELICASE LHR-RELATED"/>
    <property type="match status" value="1"/>
</dbReference>
<dbReference type="PROSITE" id="PS51194">
    <property type="entry name" value="HELICASE_CTER"/>
    <property type="match status" value="1"/>
</dbReference>
<organism evidence="3 4">
    <name type="scientific">Lactobacillus phage 3-521</name>
    <dbReference type="NCBI Taxonomy" id="2510943"/>
    <lineage>
        <taxon>Viruses</taxon>
        <taxon>Duplodnaviria</taxon>
        <taxon>Heunggongvirae</taxon>
        <taxon>Uroviricota</taxon>
        <taxon>Caudoviricetes</taxon>
        <taxon>Herelleviridae</taxon>
        <taxon>Watanabevirus</taxon>
        <taxon>Watanabevirus wv3521</taxon>
    </lineage>
</organism>